<feature type="compositionally biased region" description="Pro residues" evidence="1">
    <location>
        <begin position="336"/>
        <end position="346"/>
    </location>
</feature>
<keyword evidence="2" id="KW-1133">Transmembrane helix</keyword>
<sequence length="438" mass="47702">MSKPKRPRYVPKHALVHRIGPDNSNSARMLDCTCSLAGGGSFILRCSSKAMILRPRSATTRYKSEHILGLRMHLLLAALWNVVLQFTFVKTQFSHAECLEEFTWMTNTKGQNPCFVAASLYYPCTGPEDMVPPLDYNYDMYDVPNTTDSLECGCNTVIYTALMACQLCQTNTLQKILAWTDYTTHCVNKTILSYPRPVPSGTAIPAWMYQNVTKTNRFNVYEAIAASEQGLPDTTGTNTPPIPTVPPASASPLQDVGVIVGAAVGGVLGLALLGVLLYHVLLRRRHYERVAQGQAAEKPATSAAIRRTQTRQDTDRSMSLLSTYTMPIYNPDDPSTFPPPPTPGPSSPFSSRASSPGVGAPIIGHMRTFSVTEKYAPTRIFVAEPESRAGTIYTPPPPFSSRAPSPAVGAPARAFSAMEGQPSPRIVFTDSKSRAGTY</sequence>
<evidence type="ECO:0000313" key="4">
    <source>
        <dbReference type="Proteomes" id="UP000256964"/>
    </source>
</evidence>
<keyword evidence="2" id="KW-0812">Transmembrane</keyword>
<dbReference type="OrthoDB" id="2757266at2759"/>
<evidence type="ECO:0000256" key="1">
    <source>
        <dbReference type="SAM" id="MobiDB-lite"/>
    </source>
</evidence>
<feature type="region of interest" description="Disordered" evidence="1">
    <location>
        <begin position="394"/>
        <end position="438"/>
    </location>
</feature>
<dbReference type="Proteomes" id="UP000256964">
    <property type="component" value="Unassembled WGS sequence"/>
</dbReference>
<reference evidence="3 4" key="1">
    <citation type="journal article" date="2018" name="Biotechnol. Biofuels">
        <title>Integrative visual omics of the white-rot fungus Polyporus brumalis exposes the biotechnological potential of its oxidative enzymes for delignifying raw plant biomass.</title>
        <authorList>
            <person name="Miyauchi S."/>
            <person name="Rancon A."/>
            <person name="Drula E."/>
            <person name="Hage H."/>
            <person name="Chaduli D."/>
            <person name="Favel A."/>
            <person name="Grisel S."/>
            <person name="Henrissat B."/>
            <person name="Herpoel-Gimbert I."/>
            <person name="Ruiz-Duenas F.J."/>
            <person name="Chevret D."/>
            <person name="Hainaut M."/>
            <person name="Lin J."/>
            <person name="Wang M."/>
            <person name="Pangilinan J."/>
            <person name="Lipzen A."/>
            <person name="Lesage-Meessen L."/>
            <person name="Navarro D."/>
            <person name="Riley R."/>
            <person name="Grigoriev I.V."/>
            <person name="Zhou S."/>
            <person name="Raouche S."/>
            <person name="Rosso M.N."/>
        </authorList>
    </citation>
    <scope>NUCLEOTIDE SEQUENCE [LARGE SCALE GENOMIC DNA]</scope>
    <source>
        <strain evidence="3 4">BRFM 1820</strain>
    </source>
</reference>
<dbReference type="STRING" id="139420.A0A371DKF6"/>
<proteinExistence type="predicted"/>
<keyword evidence="2" id="KW-0472">Membrane</keyword>
<evidence type="ECO:0000313" key="3">
    <source>
        <dbReference type="EMBL" id="RDX53007.1"/>
    </source>
</evidence>
<evidence type="ECO:0000256" key="2">
    <source>
        <dbReference type="SAM" id="Phobius"/>
    </source>
</evidence>
<organism evidence="3 4">
    <name type="scientific">Lentinus brumalis</name>
    <dbReference type="NCBI Taxonomy" id="2498619"/>
    <lineage>
        <taxon>Eukaryota</taxon>
        <taxon>Fungi</taxon>
        <taxon>Dikarya</taxon>
        <taxon>Basidiomycota</taxon>
        <taxon>Agaricomycotina</taxon>
        <taxon>Agaricomycetes</taxon>
        <taxon>Polyporales</taxon>
        <taxon>Polyporaceae</taxon>
        <taxon>Lentinus</taxon>
    </lineage>
</organism>
<feature type="transmembrane region" description="Helical" evidence="2">
    <location>
        <begin position="256"/>
        <end position="281"/>
    </location>
</feature>
<dbReference type="AlphaFoldDB" id="A0A371DKF6"/>
<feature type="region of interest" description="Disordered" evidence="1">
    <location>
        <begin position="293"/>
        <end position="315"/>
    </location>
</feature>
<keyword evidence="4" id="KW-1185">Reference proteome</keyword>
<name>A0A371DKF6_9APHY</name>
<feature type="region of interest" description="Disordered" evidence="1">
    <location>
        <begin position="329"/>
        <end position="357"/>
    </location>
</feature>
<protein>
    <submittedName>
        <fullName evidence="3">Uncharacterized protein</fullName>
    </submittedName>
</protein>
<feature type="transmembrane region" description="Helical" evidence="2">
    <location>
        <begin position="68"/>
        <end position="88"/>
    </location>
</feature>
<accession>A0A371DKF6</accession>
<gene>
    <name evidence="3" type="ORF">OH76DRAFT_62051</name>
</gene>
<dbReference type="EMBL" id="KZ857388">
    <property type="protein sequence ID" value="RDX53007.1"/>
    <property type="molecule type" value="Genomic_DNA"/>
</dbReference>
<feature type="compositionally biased region" description="Low complexity" evidence="1">
    <location>
        <begin position="347"/>
        <end position="356"/>
    </location>
</feature>